<sequence>MTSPDIPAGTPAPAPTIRQLIPAGLPVTVQLSGAGRHLLAHRRGELVMMALLVLFLVPAGIYLLMHSAETVHSRKYGDMNSGLLGGAVLVLLLGLLAWLPFSVVRQLRPVQLAADADGVYVRPFLDKARVLHLPWADVESVYVRNWHGPQLCVKPRDARIEPQFNLAKQGDAGSRAGVAVAQKRRMKKLGTNIHVPIAAAPGTHADLLAALRYQSAGRVPVETSA</sequence>
<keyword evidence="1" id="KW-0472">Membrane</keyword>
<dbReference type="Proteomes" id="UP001596392">
    <property type="component" value="Unassembled WGS sequence"/>
</dbReference>
<feature type="transmembrane region" description="Helical" evidence="1">
    <location>
        <begin position="84"/>
        <end position="104"/>
    </location>
</feature>
<accession>A0ABW2GY40</accession>
<evidence type="ECO:0000313" key="2">
    <source>
        <dbReference type="EMBL" id="MFC7243244.1"/>
    </source>
</evidence>
<dbReference type="EMBL" id="JBHTAC010000010">
    <property type="protein sequence ID" value="MFC7243244.1"/>
    <property type="molecule type" value="Genomic_DNA"/>
</dbReference>
<evidence type="ECO:0000256" key="1">
    <source>
        <dbReference type="SAM" id="Phobius"/>
    </source>
</evidence>
<name>A0ABW2GY40_9ACTN</name>
<keyword evidence="1" id="KW-1133">Transmembrane helix</keyword>
<evidence type="ECO:0008006" key="4">
    <source>
        <dbReference type="Google" id="ProtNLM"/>
    </source>
</evidence>
<reference evidence="3" key="1">
    <citation type="journal article" date="2019" name="Int. J. Syst. Evol. Microbiol.">
        <title>The Global Catalogue of Microorganisms (GCM) 10K type strain sequencing project: providing services to taxonomists for standard genome sequencing and annotation.</title>
        <authorList>
            <consortium name="The Broad Institute Genomics Platform"/>
            <consortium name="The Broad Institute Genome Sequencing Center for Infectious Disease"/>
            <person name="Wu L."/>
            <person name="Ma J."/>
        </authorList>
    </citation>
    <scope>NUCLEOTIDE SEQUENCE [LARGE SCALE GENOMIC DNA]</scope>
    <source>
        <strain evidence="3">CGMCC 1.9106</strain>
    </source>
</reference>
<gene>
    <name evidence="2" type="ORF">ACFQO7_12225</name>
</gene>
<keyword evidence="3" id="KW-1185">Reference proteome</keyword>
<dbReference type="RefSeq" id="WP_376806477.1">
    <property type="nucleotide sequence ID" value="NZ_JBHTAC010000010.1"/>
</dbReference>
<keyword evidence="1" id="KW-0812">Transmembrane</keyword>
<proteinExistence type="predicted"/>
<evidence type="ECO:0000313" key="3">
    <source>
        <dbReference type="Proteomes" id="UP001596392"/>
    </source>
</evidence>
<feature type="transmembrane region" description="Helical" evidence="1">
    <location>
        <begin position="46"/>
        <end position="64"/>
    </location>
</feature>
<comment type="caution">
    <text evidence="2">The sequence shown here is derived from an EMBL/GenBank/DDBJ whole genome shotgun (WGS) entry which is preliminary data.</text>
</comment>
<protein>
    <recommendedName>
        <fullName evidence="4">PH (Pleckstrin Homology) domain-containing protein</fullName>
    </recommendedName>
</protein>
<organism evidence="2 3">
    <name type="scientific">Catellatospora aurea</name>
    <dbReference type="NCBI Taxonomy" id="1337874"/>
    <lineage>
        <taxon>Bacteria</taxon>
        <taxon>Bacillati</taxon>
        <taxon>Actinomycetota</taxon>
        <taxon>Actinomycetes</taxon>
        <taxon>Micromonosporales</taxon>
        <taxon>Micromonosporaceae</taxon>
        <taxon>Catellatospora</taxon>
    </lineage>
</organism>